<dbReference type="EMBL" id="MLFT02000035">
    <property type="protein sequence ID" value="PHT30464.1"/>
    <property type="molecule type" value="Genomic_DNA"/>
</dbReference>
<reference evidence="5" key="2">
    <citation type="journal article" date="2017" name="J. Anim. Genet.">
        <title>Multiple reference genome sequences of hot pepper reveal the massive evolution of plant disease resistance genes by retroduplication.</title>
        <authorList>
            <person name="Kim S."/>
            <person name="Park J."/>
            <person name="Yeom S.-I."/>
            <person name="Kim Y.-M."/>
            <person name="Seo E."/>
            <person name="Kim K.-T."/>
            <person name="Kim M.-S."/>
            <person name="Lee J.M."/>
            <person name="Cheong K."/>
            <person name="Shin H.-S."/>
            <person name="Kim S.-B."/>
            <person name="Han K."/>
            <person name="Lee J."/>
            <person name="Park M."/>
            <person name="Lee H.-A."/>
            <person name="Lee H.-Y."/>
            <person name="Lee Y."/>
            <person name="Oh S."/>
            <person name="Lee J.H."/>
            <person name="Choi E."/>
            <person name="Choi E."/>
            <person name="Lee S.E."/>
            <person name="Jeon J."/>
            <person name="Kim H."/>
            <person name="Choi G."/>
            <person name="Song H."/>
            <person name="Lee J."/>
            <person name="Lee S.-C."/>
            <person name="Kwon J.-K."/>
            <person name="Lee H.-Y."/>
            <person name="Koo N."/>
            <person name="Hong Y."/>
            <person name="Kim R.W."/>
            <person name="Kang W.-H."/>
            <person name="Huh J.H."/>
            <person name="Kang B.-C."/>
            <person name="Yang T.-J."/>
            <person name="Lee Y.-H."/>
            <person name="Bennetzen J.L."/>
            <person name="Choi D."/>
        </authorList>
    </citation>
    <scope>NUCLEOTIDE SEQUENCE [LARGE SCALE GENOMIC DNA]</scope>
    <source>
        <strain evidence="5">cv. PBC81</strain>
    </source>
</reference>
<feature type="repeat" description="PPR" evidence="3">
    <location>
        <begin position="372"/>
        <end position="406"/>
    </location>
</feature>
<feature type="repeat" description="PPR" evidence="3">
    <location>
        <begin position="407"/>
        <end position="440"/>
    </location>
</feature>
<comment type="similarity">
    <text evidence="1">Belongs to the PPR family. P subfamily.</text>
</comment>
<name>A0A2G2VBV9_CAPBA</name>
<evidence type="ECO:0000313" key="4">
    <source>
        <dbReference type="EMBL" id="PHT30464.1"/>
    </source>
</evidence>
<evidence type="ECO:0000256" key="1">
    <source>
        <dbReference type="ARBA" id="ARBA00007626"/>
    </source>
</evidence>
<feature type="repeat" description="PPR" evidence="3">
    <location>
        <begin position="266"/>
        <end position="300"/>
    </location>
</feature>
<feature type="repeat" description="PPR" evidence="3">
    <location>
        <begin position="336"/>
        <end position="370"/>
    </location>
</feature>
<dbReference type="SUPFAM" id="SSF81901">
    <property type="entry name" value="HCP-like"/>
    <property type="match status" value="1"/>
</dbReference>
<dbReference type="PANTHER" id="PTHR46128:SF211">
    <property type="entry name" value="PENTACOTRIPEPTIDE-REPEAT REGION OF PRORP DOMAIN-CONTAINING PROTEIN"/>
    <property type="match status" value="1"/>
</dbReference>
<evidence type="ECO:0000313" key="5">
    <source>
        <dbReference type="Proteomes" id="UP000224567"/>
    </source>
</evidence>
<dbReference type="NCBIfam" id="TIGR00756">
    <property type="entry name" value="PPR"/>
    <property type="match status" value="7"/>
</dbReference>
<reference evidence="4 5" key="1">
    <citation type="journal article" date="2017" name="Genome Biol.">
        <title>New reference genome sequences of hot pepper reveal the massive evolution of plant disease-resistance genes by retroduplication.</title>
        <authorList>
            <person name="Kim S."/>
            <person name="Park J."/>
            <person name="Yeom S.I."/>
            <person name="Kim Y.M."/>
            <person name="Seo E."/>
            <person name="Kim K.T."/>
            <person name="Kim M.S."/>
            <person name="Lee J.M."/>
            <person name="Cheong K."/>
            <person name="Shin H.S."/>
            <person name="Kim S.B."/>
            <person name="Han K."/>
            <person name="Lee J."/>
            <person name="Park M."/>
            <person name="Lee H.A."/>
            <person name="Lee H.Y."/>
            <person name="Lee Y."/>
            <person name="Oh S."/>
            <person name="Lee J.H."/>
            <person name="Choi E."/>
            <person name="Choi E."/>
            <person name="Lee S.E."/>
            <person name="Jeon J."/>
            <person name="Kim H."/>
            <person name="Choi G."/>
            <person name="Song H."/>
            <person name="Lee J."/>
            <person name="Lee S.C."/>
            <person name="Kwon J.K."/>
            <person name="Lee H.Y."/>
            <person name="Koo N."/>
            <person name="Hong Y."/>
            <person name="Kim R.W."/>
            <person name="Kang W.H."/>
            <person name="Huh J.H."/>
            <person name="Kang B.C."/>
            <person name="Yang T.J."/>
            <person name="Lee Y.H."/>
            <person name="Bennetzen J.L."/>
            <person name="Choi D."/>
        </authorList>
    </citation>
    <scope>NUCLEOTIDE SEQUENCE [LARGE SCALE GENOMIC DNA]</scope>
    <source>
        <strain evidence="5">cv. PBC81</strain>
    </source>
</reference>
<gene>
    <name evidence="4" type="ORF">CQW23_29931</name>
</gene>
<evidence type="ECO:0000256" key="2">
    <source>
        <dbReference type="ARBA" id="ARBA00022737"/>
    </source>
</evidence>
<dbReference type="Pfam" id="PF13041">
    <property type="entry name" value="PPR_2"/>
    <property type="match status" value="2"/>
</dbReference>
<keyword evidence="2" id="KW-0677">Repeat</keyword>
<feature type="repeat" description="PPR" evidence="3">
    <location>
        <begin position="301"/>
        <end position="335"/>
    </location>
</feature>
<evidence type="ECO:0008006" key="6">
    <source>
        <dbReference type="Google" id="ProtNLM"/>
    </source>
</evidence>
<dbReference type="PANTHER" id="PTHR46128">
    <property type="entry name" value="MITOCHONDRIAL GROUP I INTRON SPLICING FACTOR CCM1"/>
    <property type="match status" value="1"/>
</dbReference>
<dbReference type="InterPro" id="IPR050872">
    <property type="entry name" value="PPR_P_subfamily"/>
</dbReference>
<accession>A0A2G2VBV9</accession>
<keyword evidence="5" id="KW-1185">Reference proteome</keyword>
<dbReference type="InterPro" id="IPR011990">
    <property type="entry name" value="TPR-like_helical_dom_sf"/>
</dbReference>
<proteinExistence type="inferred from homology"/>
<dbReference type="InterPro" id="IPR002885">
    <property type="entry name" value="PPR_rpt"/>
</dbReference>
<comment type="caution">
    <text evidence="4">The sequence shown here is derived from an EMBL/GenBank/DDBJ whole genome shotgun (WGS) entry which is preliminary data.</text>
</comment>
<dbReference type="Gene3D" id="1.25.40.10">
    <property type="entry name" value="Tetratricopeptide repeat domain"/>
    <property type="match status" value="5"/>
</dbReference>
<dbReference type="Pfam" id="PF12854">
    <property type="entry name" value="PPR_1"/>
    <property type="match status" value="2"/>
</dbReference>
<dbReference type="OrthoDB" id="185373at2759"/>
<dbReference type="Proteomes" id="UP000224567">
    <property type="component" value="Unassembled WGS sequence"/>
</dbReference>
<sequence>MKALLPSSSQIPPWLITRRHLCTCSTSDSGPSANVIFNGLVNCGKAIDFELKNPHVFNFLINSCVKAGRLNDAIDCFNGILERGIMPCVPIVNKLLKTLVRQDMIGVARDLYTDVVSRGIDSYDCGTVRILMSACNIRLGLELLEEMKGRGWVPSEGTYTNIITACVKQGNMVEALRLKDETGSLSSALDLFDKLSEYGLTPNKVTYAVIIEGCCKNGNVEKALQVYRQMKLAGIKPNVYGEHSKGQIDKAQNIWDKMVDNGVLASITSYNNMILGSCRNGNMDRALELFSELPKKHLKANVITYSILIDGYFRKGDSDKAENMFNQMSSSGIFPTDYTFNIVISGMSKVGKTSEAKDLLKQIVASGLFLPTCMSYNSLINGFLKEDDVNSALTVYREMCDNGICPDVVTYTTLIDGLCKSNNIDLALKILTEMRNREIK</sequence>
<protein>
    <recommendedName>
        <fullName evidence="6">Pentatricopeptide repeat-containing protein</fullName>
    </recommendedName>
</protein>
<feature type="repeat" description="PPR" evidence="3">
    <location>
        <begin position="203"/>
        <end position="237"/>
    </location>
</feature>
<dbReference type="AlphaFoldDB" id="A0A2G2VBV9"/>
<dbReference type="PROSITE" id="PS51375">
    <property type="entry name" value="PPR"/>
    <property type="match status" value="7"/>
</dbReference>
<evidence type="ECO:0000256" key="3">
    <source>
        <dbReference type="PROSITE-ProRule" id="PRU00708"/>
    </source>
</evidence>
<organism evidence="4 5">
    <name type="scientific">Capsicum baccatum</name>
    <name type="common">Peruvian pepper</name>
    <dbReference type="NCBI Taxonomy" id="33114"/>
    <lineage>
        <taxon>Eukaryota</taxon>
        <taxon>Viridiplantae</taxon>
        <taxon>Streptophyta</taxon>
        <taxon>Embryophyta</taxon>
        <taxon>Tracheophyta</taxon>
        <taxon>Spermatophyta</taxon>
        <taxon>Magnoliopsida</taxon>
        <taxon>eudicotyledons</taxon>
        <taxon>Gunneridae</taxon>
        <taxon>Pentapetalae</taxon>
        <taxon>asterids</taxon>
        <taxon>lamiids</taxon>
        <taxon>Solanales</taxon>
        <taxon>Solanaceae</taxon>
        <taxon>Solanoideae</taxon>
        <taxon>Capsiceae</taxon>
        <taxon>Capsicum</taxon>
    </lineage>
</organism>
<feature type="repeat" description="PPR" evidence="3">
    <location>
        <begin position="53"/>
        <end position="87"/>
    </location>
</feature>
<dbReference type="Pfam" id="PF01535">
    <property type="entry name" value="PPR"/>
    <property type="match status" value="2"/>
</dbReference>